<dbReference type="Proteomes" id="UP000765509">
    <property type="component" value="Unassembled WGS sequence"/>
</dbReference>
<evidence type="ECO:0000313" key="1">
    <source>
        <dbReference type="EMBL" id="MBW0549553.1"/>
    </source>
</evidence>
<dbReference type="AlphaFoldDB" id="A0A9Q3IT67"/>
<reference evidence="1" key="1">
    <citation type="submission" date="2021-03" db="EMBL/GenBank/DDBJ databases">
        <title>Draft genome sequence of rust myrtle Austropuccinia psidii MF-1, a brazilian biotype.</title>
        <authorList>
            <person name="Quecine M.C."/>
            <person name="Pachon D.M.R."/>
            <person name="Bonatelli M.L."/>
            <person name="Correr F.H."/>
            <person name="Franceschini L.M."/>
            <person name="Leite T.F."/>
            <person name="Margarido G.R.A."/>
            <person name="Almeida C.A."/>
            <person name="Ferrarezi J.A."/>
            <person name="Labate C.A."/>
        </authorList>
    </citation>
    <scope>NUCLEOTIDE SEQUENCE</scope>
    <source>
        <strain evidence="1">MF-1</strain>
    </source>
</reference>
<protein>
    <recommendedName>
        <fullName evidence="3">Integrase catalytic domain-containing protein</fullName>
    </recommendedName>
</protein>
<comment type="caution">
    <text evidence="1">The sequence shown here is derived from an EMBL/GenBank/DDBJ whole genome shotgun (WGS) entry which is preliminary data.</text>
</comment>
<dbReference type="EMBL" id="AVOT02054899">
    <property type="protein sequence ID" value="MBW0549553.1"/>
    <property type="molecule type" value="Genomic_DNA"/>
</dbReference>
<organism evidence="1 2">
    <name type="scientific">Austropuccinia psidii MF-1</name>
    <dbReference type="NCBI Taxonomy" id="1389203"/>
    <lineage>
        <taxon>Eukaryota</taxon>
        <taxon>Fungi</taxon>
        <taxon>Dikarya</taxon>
        <taxon>Basidiomycota</taxon>
        <taxon>Pucciniomycotina</taxon>
        <taxon>Pucciniomycetes</taxon>
        <taxon>Pucciniales</taxon>
        <taxon>Sphaerophragmiaceae</taxon>
        <taxon>Austropuccinia</taxon>
    </lineage>
</organism>
<gene>
    <name evidence="1" type="ORF">O181_089268</name>
</gene>
<evidence type="ECO:0000313" key="2">
    <source>
        <dbReference type="Proteomes" id="UP000765509"/>
    </source>
</evidence>
<keyword evidence="2" id="KW-1185">Reference proteome</keyword>
<name>A0A9Q3IT67_9BASI</name>
<proteinExistence type="predicted"/>
<sequence length="135" mass="15619">MIQTLEDMVRRVCAYGLELKDCDGFNPYWCTILPFLELAYGTSIHSSTNQNPAIPERKWNPRLPQDSLRKYLVAIHPTGAIFNKILEKSRKNAVRCMEDSFKYAKNKWNKSHATPYFKVGYLVLVSTTKFNKIKG</sequence>
<accession>A0A9Q3IT67</accession>
<evidence type="ECO:0008006" key="3">
    <source>
        <dbReference type="Google" id="ProtNLM"/>
    </source>
</evidence>